<evidence type="ECO:0000256" key="6">
    <source>
        <dbReference type="ARBA" id="ARBA00023004"/>
    </source>
</evidence>
<keyword evidence="5 9" id="KW-0560">Oxidoreductase</keyword>
<evidence type="ECO:0000256" key="2">
    <source>
        <dbReference type="ARBA" id="ARBA00010617"/>
    </source>
</evidence>
<comment type="cofactor">
    <cofactor evidence="1 8">
        <name>heme</name>
        <dbReference type="ChEBI" id="CHEBI:30413"/>
    </cofactor>
</comment>
<dbReference type="PROSITE" id="PS00086">
    <property type="entry name" value="CYTOCHROME_P450"/>
    <property type="match status" value="1"/>
</dbReference>
<dbReference type="PRINTS" id="PR00385">
    <property type="entry name" value="P450"/>
</dbReference>
<dbReference type="GO" id="GO:0004497">
    <property type="term" value="F:monooxygenase activity"/>
    <property type="evidence" value="ECO:0007669"/>
    <property type="project" value="UniProtKB-KW"/>
</dbReference>
<dbReference type="InterPro" id="IPR001128">
    <property type="entry name" value="Cyt_P450"/>
</dbReference>
<dbReference type="PRINTS" id="PR00463">
    <property type="entry name" value="EP450I"/>
</dbReference>
<dbReference type="InterPro" id="IPR017972">
    <property type="entry name" value="Cyt_P450_CS"/>
</dbReference>
<dbReference type="Gene3D" id="1.10.630.10">
    <property type="entry name" value="Cytochrome P450"/>
    <property type="match status" value="1"/>
</dbReference>
<evidence type="ECO:0000256" key="7">
    <source>
        <dbReference type="ARBA" id="ARBA00023033"/>
    </source>
</evidence>
<accession>A0A1U7LJ05</accession>
<dbReference type="OrthoDB" id="1470350at2759"/>
<proteinExistence type="inferred from homology"/>
<keyword evidence="4 8" id="KW-0479">Metal-binding</keyword>
<dbReference type="PANTHER" id="PTHR24305:SF29">
    <property type="entry name" value="BENZOATE-PARA-HYDROXYLASE"/>
    <property type="match status" value="1"/>
</dbReference>
<dbReference type="Proteomes" id="UP000186594">
    <property type="component" value="Unassembled WGS sequence"/>
</dbReference>
<protein>
    <submittedName>
        <fullName evidence="10">Isotrichodermin C-15 hydroxylase</fullName>
    </submittedName>
</protein>
<organism evidence="10 11">
    <name type="scientific">Neolecta irregularis (strain DAH-3)</name>
    <dbReference type="NCBI Taxonomy" id="1198029"/>
    <lineage>
        <taxon>Eukaryota</taxon>
        <taxon>Fungi</taxon>
        <taxon>Dikarya</taxon>
        <taxon>Ascomycota</taxon>
        <taxon>Taphrinomycotina</taxon>
        <taxon>Neolectales</taxon>
        <taxon>Neolectaceae</taxon>
        <taxon>Neolecta</taxon>
    </lineage>
</organism>
<feature type="binding site" description="axial binding residue" evidence="8">
    <location>
        <position position="438"/>
    </location>
    <ligand>
        <name>heme</name>
        <dbReference type="ChEBI" id="CHEBI:30413"/>
    </ligand>
    <ligandPart>
        <name>Fe</name>
        <dbReference type="ChEBI" id="CHEBI:18248"/>
    </ligandPart>
</feature>
<keyword evidence="11" id="KW-1185">Reference proteome</keyword>
<dbReference type="AlphaFoldDB" id="A0A1U7LJ05"/>
<evidence type="ECO:0000256" key="1">
    <source>
        <dbReference type="ARBA" id="ARBA00001971"/>
    </source>
</evidence>
<dbReference type="InterPro" id="IPR050121">
    <property type="entry name" value="Cytochrome_P450_monoxygenase"/>
</dbReference>
<dbReference type="PANTHER" id="PTHR24305">
    <property type="entry name" value="CYTOCHROME P450"/>
    <property type="match status" value="1"/>
</dbReference>
<evidence type="ECO:0000256" key="9">
    <source>
        <dbReference type="RuleBase" id="RU000461"/>
    </source>
</evidence>
<dbReference type="InterPro" id="IPR036396">
    <property type="entry name" value="Cyt_P450_sf"/>
</dbReference>
<dbReference type="GO" id="GO:0005506">
    <property type="term" value="F:iron ion binding"/>
    <property type="evidence" value="ECO:0007669"/>
    <property type="project" value="InterPro"/>
</dbReference>
<sequence length="494" mass="55637">MFAVVNMSLTWTLLCSLFWAACSRIIYLVYFHPLAKYPGPFLAKLTPFWNVFVVASGNRHVIFAALHEKHGDFVRIAPNAVIIRHVSAQRDLHSFGSQVVKSDGYIAARLEPEMSSLVDEQDPVKHSQMRKHVSPAFSTRALEGMEQYIKSSIDRFTDNIKIYGKDGTIPLNMTAWCSMLTFDILSDLSYGETFGMVEKGEALPLLKIIEWAVKGIAVGMAIPPSLVKFAPYIMPKALLKGRDDLTNETLKKLKKRIGNPSGRKDLFTYMEKLANVEETDADRESRLNTIGHVFLVAGGDSISGFLTSTMYYILKTPRVYRKLYEEVSSAFSSKEDITASQASHLKYVSAVIEEGLRICLPIPGDLARKTLNPTMIAGRMFPAGIDLSASNWAMSRDERYFTAPNEFIPERWIDPLFERDQTLGKTAVLPFSQGPRMCIGVNLAYMEMRMTLAQWVLELDCQLVEPDVPYITQDYFAAAKPILMIKSKPRVRMP</sequence>
<evidence type="ECO:0000313" key="11">
    <source>
        <dbReference type="Proteomes" id="UP000186594"/>
    </source>
</evidence>
<evidence type="ECO:0000256" key="5">
    <source>
        <dbReference type="ARBA" id="ARBA00023002"/>
    </source>
</evidence>
<dbReference type="Pfam" id="PF00067">
    <property type="entry name" value="p450"/>
    <property type="match status" value="1"/>
</dbReference>
<evidence type="ECO:0000256" key="4">
    <source>
        <dbReference type="ARBA" id="ARBA00022723"/>
    </source>
</evidence>
<comment type="caution">
    <text evidence="10">The sequence shown here is derived from an EMBL/GenBank/DDBJ whole genome shotgun (WGS) entry which is preliminary data.</text>
</comment>
<evidence type="ECO:0000256" key="8">
    <source>
        <dbReference type="PIRSR" id="PIRSR602401-1"/>
    </source>
</evidence>
<dbReference type="SUPFAM" id="SSF48264">
    <property type="entry name" value="Cytochrome P450"/>
    <property type="match status" value="1"/>
</dbReference>
<comment type="similarity">
    <text evidence="2 9">Belongs to the cytochrome P450 family.</text>
</comment>
<dbReference type="EMBL" id="LXFE01003083">
    <property type="protein sequence ID" value="OLL22532.1"/>
    <property type="molecule type" value="Genomic_DNA"/>
</dbReference>
<dbReference type="GO" id="GO:0016705">
    <property type="term" value="F:oxidoreductase activity, acting on paired donors, with incorporation or reduction of molecular oxygen"/>
    <property type="evidence" value="ECO:0007669"/>
    <property type="project" value="InterPro"/>
</dbReference>
<dbReference type="STRING" id="1198029.A0A1U7LJ05"/>
<keyword evidence="6 8" id="KW-0408">Iron</keyword>
<keyword evidence="3 8" id="KW-0349">Heme</keyword>
<dbReference type="InterPro" id="IPR002401">
    <property type="entry name" value="Cyt_P450_E_grp-I"/>
</dbReference>
<dbReference type="GO" id="GO:0020037">
    <property type="term" value="F:heme binding"/>
    <property type="evidence" value="ECO:0007669"/>
    <property type="project" value="InterPro"/>
</dbReference>
<evidence type="ECO:0000313" key="10">
    <source>
        <dbReference type="EMBL" id="OLL22532.1"/>
    </source>
</evidence>
<name>A0A1U7LJ05_NEOID</name>
<gene>
    <name evidence="10" type="ORF">NEOLI_002592</name>
</gene>
<evidence type="ECO:0000256" key="3">
    <source>
        <dbReference type="ARBA" id="ARBA00022617"/>
    </source>
</evidence>
<reference evidence="10 11" key="1">
    <citation type="submission" date="2016-04" db="EMBL/GenBank/DDBJ databases">
        <title>Evolutionary innovation and constraint leading to complex multicellularity in the Ascomycota.</title>
        <authorList>
            <person name="Cisse O."/>
            <person name="Nguyen A."/>
            <person name="Hewitt D.A."/>
            <person name="Jedd G."/>
            <person name="Stajich J.E."/>
        </authorList>
    </citation>
    <scope>NUCLEOTIDE SEQUENCE [LARGE SCALE GENOMIC DNA]</scope>
    <source>
        <strain evidence="10 11">DAH-3</strain>
    </source>
</reference>
<keyword evidence="7 9" id="KW-0503">Monooxygenase</keyword>